<dbReference type="InterPro" id="IPR049712">
    <property type="entry name" value="Poly_export"/>
</dbReference>
<dbReference type="GO" id="GO:0046930">
    <property type="term" value="C:pore complex"/>
    <property type="evidence" value="ECO:0007669"/>
    <property type="project" value="UniProtKB-KW"/>
</dbReference>
<keyword evidence="13" id="KW-0998">Cell outer membrane</keyword>
<organism evidence="17 18">
    <name type="scientific">Xaviernesmea oryzae</name>
    <dbReference type="NCBI Taxonomy" id="464029"/>
    <lineage>
        <taxon>Bacteria</taxon>
        <taxon>Pseudomonadati</taxon>
        <taxon>Pseudomonadota</taxon>
        <taxon>Alphaproteobacteria</taxon>
        <taxon>Hyphomicrobiales</taxon>
        <taxon>Rhizobiaceae</taxon>
        <taxon>Rhizobium/Agrobacterium group</taxon>
        <taxon>Xaviernesmea</taxon>
    </lineage>
</organism>
<dbReference type="GO" id="GO:0006811">
    <property type="term" value="P:monoatomic ion transport"/>
    <property type="evidence" value="ECO:0007669"/>
    <property type="project" value="UniProtKB-KW"/>
</dbReference>
<comment type="subcellular location">
    <subcellularLocation>
        <location evidence="1">Cell outer membrane</location>
        <topology evidence="1">Multi-pass membrane protein</topology>
    </subcellularLocation>
</comment>
<evidence type="ECO:0000256" key="14">
    <source>
        <dbReference type="ARBA" id="ARBA00023288"/>
    </source>
</evidence>
<evidence type="ECO:0000256" key="6">
    <source>
        <dbReference type="ARBA" id="ARBA00022692"/>
    </source>
</evidence>
<evidence type="ECO:0000259" key="16">
    <source>
        <dbReference type="Pfam" id="PF22461"/>
    </source>
</evidence>
<comment type="similarity">
    <text evidence="2">Belongs to the BexD/CtrA/VexA family.</text>
</comment>
<evidence type="ECO:0000256" key="11">
    <source>
        <dbReference type="ARBA" id="ARBA00023136"/>
    </source>
</evidence>
<protein>
    <submittedName>
        <fullName evidence="17">Polysaccharide export outer membrane protein</fullName>
    </submittedName>
</protein>
<name>A0A1X7FG45_9HYPH</name>
<keyword evidence="3" id="KW-0813">Transport</keyword>
<reference evidence="18" key="1">
    <citation type="submission" date="2017-04" db="EMBL/GenBank/DDBJ databases">
        <authorList>
            <person name="Varghese N."/>
            <person name="Submissions S."/>
        </authorList>
    </citation>
    <scope>NUCLEOTIDE SEQUENCE [LARGE SCALE GENOMIC DNA]</scope>
    <source>
        <strain evidence="18">B4P</strain>
    </source>
</reference>
<accession>A0A1X7FG45</accession>
<keyword evidence="14" id="KW-0449">Lipoprotein</keyword>
<evidence type="ECO:0000256" key="4">
    <source>
        <dbReference type="ARBA" id="ARBA00022452"/>
    </source>
</evidence>
<dbReference type="Pfam" id="PF22461">
    <property type="entry name" value="SLBB_2"/>
    <property type="match status" value="1"/>
</dbReference>
<feature type="domain" description="Polysaccharide export protein N-terminal" evidence="15">
    <location>
        <begin position="88"/>
        <end position="176"/>
    </location>
</feature>
<dbReference type="Gene3D" id="3.30.1950.10">
    <property type="entry name" value="wza like domain"/>
    <property type="match status" value="1"/>
</dbReference>
<gene>
    <name evidence="17" type="ORF">SAMN02982989_2916</name>
</gene>
<evidence type="ECO:0000256" key="12">
    <source>
        <dbReference type="ARBA" id="ARBA00023139"/>
    </source>
</evidence>
<dbReference type="GO" id="GO:0015288">
    <property type="term" value="F:porin activity"/>
    <property type="evidence" value="ECO:0007669"/>
    <property type="project" value="UniProtKB-KW"/>
</dbReference>
<evidence type="ECO:0000259" key="15">
    <source>
        <dbReference type="Pfam" id="PF02563"/>
    </source>
</evidence>
<dbReference type="InterPro" id="IPR003715">
    <property type="entry name" value="Poly_export_N"/>
</dbReference>
<keyword evidence="4" id="KW-1134">Transmembrane beta strand</keyword>
<keyword evidence="5" id="KW-0762">Sugar transport</keyword>
<proteinExistence type="inferred from homology"/>
<sequence length="397" mass="42066">MAGHMINSYKAILALSTIALLSGCTGLPRSGPDPHLVESNAAVKVSAAEKKVGIDYALVDINKAVLAHVSKAEKPSLRGGFGGGRGGPPNIVLGVGDVVQVSVFEAQAGGLFIPAEAGSRPGNFITLPSQTIGRDGTLSVPYAGKVNAAGRPIDAVQLDIAQRLANRAIEPQVVISTVTNRSMEASVLGDVKQPQKVELSPAGERVIDVISEAGGLSAPGDETTVTLQRGGRSVTVAYNTLSENPRENIYVQPGDTLFVNRDRRTFLAFGVTGESGRYDFDDSNLSLGEALAKAGGLLDDKAEPQAVLLYRVVDCDFLRSLGVDVSRFKGDQVPVIFRANLRDPAAFFAVQQFPMQNKDVIYVSTSDAVELVKFLTIVNSVTSSTRDIVDTRDTLRD</sequence>
<evidence type="ECO:0000256" key="1">
    <source>
        <dbReference type="ARBA" id="ARBA00004571"/>
    </source>
</evidence>
<keyword evidence="12" id="KW-0564">Palmitate</keyword>
<keyword evidence="8" id="KW-0625">Polysaccharide transport</keyword>
<keyword evidence="11" id="KW-0472">Membrane</keyword>
<evidence type="ECO:0000256" key="7">
    <source>
        <dbReference type="ARBA" id="ARBA00022729"/>
    </source>
</evidence>
<evidence type="ECO:0000256" key="13">
    <source>
        <dbReference type="ARBA" id="ARBA00023237"/>
    </source>
</evidence>
<evidence type="ECO:0000256" key="2">
    <source>
        <dbReference type="ARBA" id="ARBA00009450"/>
    </source>
</evidence>
<keyword evidence="10" id="KW-0626">Porin</keyword>
<keyword evidence="6" id="KW-0812">Transmembrane</keyword>
<dbReference type="STRING" id="464029.SAMN02982989_2916"/>
<dbReference type="GO" id="GO:0009279">
    <property type="term" value="C:cell outer membrane"/>
    <property type="evidence" value="ECO:0007669"/>
    <property type="project" value="UniProtKB-SubCell"/>
</dbReference>
<dbReference type="Gene3D" id="3.10.560.10">
    <property type="entry name" value="Outer membrane lipoprotein wza domain like"/>
    <property type="match status" value="2"/>
</dbReference>
<evidence type="ECO:0000256" key="5">
    <source>
        <dbReference type="ARBA" id="ARBA00022597"/>
    </source>
</evidence>
<keyword evidence="9" id="KW-0406">Ion transport</keyword>
<feature type="domain" description="SLBB" evidence="16">
    <location>
        <begin position="185"/>
        <end position="259"/>
    </location>
</feature>
<dbReference type="Pfam" id="PF02563">
    <property type="entry name" value="Poly_export"/>
    <property type="match status" value="1"/>
</dbReference>
<dbReference type="AlphaFoldDB" id="A0A1X7FG45"/>
<evidence type="ECO:0000313" key="18">
    <source>
        <dbReference type="Proteomes" id="UP000192903"/>
    </source>
</evidence>
<evidence type="ECO:0000256" key="9">
    <source>
        <dbReference type="ARBA" id="ARBA00023065"/>
    </source>
</evidence>
<evidence type="ECO:0000256" key="3">
    <source>
        <dbReference type="ARBA" id="ARBA00022448"/>
    </source>
</evidence>
<evidence type="ECO:0000256" key="8">
    <source>
        <dbReference type="ARBA" id="ARBA00023047"/>
    </source>
</evidence>
<dbReference type="GO" id="GO:0015159">
    <property type="term" value="F:polysaccharide transmembrane transporter activity"/>
    <property type="evidence" value="ECO:0007669"/>
    <property type="project" value="InterPro"/>
</dbReference>
<dbReference type="EMBL" id="FXAF01000006">
    <property type="protein sequence ID" value="SMF51048.1"/>
    <property type="molecule type" value="Genomic_DNA"/>
</dbReference>
<dbReference type="PANTHER" id="PTHR33619">
    <property type="entry name" value="POLYSACCHARIDE EXPORT PROTEIN GFCE-RELATED"/>
    <property type="match status" value="1"/>
</dbReference>
<dbReference type="Proteomes" id="UP000192903">
    <property type="component" value="Unassembled WGS sequence"/>
</dbReference>
<dbReference type="PANTHER" id="PTHR33619:SF3">
    <property type="entry name" value="POLYSACCHARIDE EXPORT PROTEIN GFCE-RELATED"/>
    <property type="match status" value="1"/>
</dbReference>
<keyword evidence="7" id="KW-0732">Signal</keyword>
<keyword evidence="18" id="KW-1185">Reference proteome</keyword>
<dbReference type="InterPro" id="IPR054765">
    <property type="entry name" value="SLBB_dom"/>
</dbReference>
<evidence type="ECO:0000313" key="17">
    <source>
        <dbReference type="EMBL" id="SMF51048.1"/>
    </source>
</evidence>
<evidence type="ECO:0000256" key="10">
    <source>
        <dbReference type="ARBA" id="ARBA00023114"/>
    </source>
</evidence>